<gene>
    <name evidence="1" type="ORF">ERS013200_00692</name>
</gene>
<evidence type="ECO:0000313" key="1">
    <source>
        <dbReference type="EMBL" id="CSC15288.1"/>
    </source>
</evidence>
<reference evidence="1 2" key="1">
    <citation type="submission" date="2015-07" db="EMBL/GenBank/DDBJ databases">
        <authorList>
            <consortium name="Pathogen Informatics"/>
        </authorList>
    </citation>
    <scope>NUCLEOTIDE SEQUENCE [LARGE SCALE GENOMIC DNA]</scope>
    <source>
        <strain evidence="1 2">A316</strain>
    </source>
</reference>
<sequence>MALNHALGDGMLRIRQHFVSFPRFHHVSFMHDDDFVSDVLDHSDMLGYIHKGDAHLFLQFQKQIEDLRAHRHIQTVQRLIGNNDGRL</sequence>
<accession>A0A655Z0Q0</accession>
<proteinExistence type="predicted"/>
<dbReference type="AntiFam" id="ANF00095">
    <property type="entry name" value="Shadow ORF (opposite ABC transporters)"/>
</dbReference>
<dbReference type="Proteomes" id="UP000041770">
    <property type="component" value="Unassembled WGS sequence"/>
</dbReference>
<protein>
    <submittedName>
        <fullName evidence="1">Uncharacterized protein</fullName>
    </submittedName>
</protein>
<dbReference type="EMBL" id="CWQY01000003">
    <property type="protein sequence ID" value="CSC15288.1"/>
    <property type="molecule type" value="Genomic_DNA"/>
</dbReference>
<name>A0A655Z0Q0_VIBCL</name>
<dbReference type="AlphaFoldDB" id="A0A655Z0Q0"/>
<evidence type="ECO:0000313" key="2">
    <source>
        <dbReference type="Proteomes" id="UP000041770"/>
    </source>
</evidence>
<organism evidence="1 2">
    <name type="scientific">Vibrio cholerae</name>
    <dbReference type="NCBI Taxonomy" id="666"/>
    <lineage>
        <taxon>Bacteria</taxon>
        <taxon>Pseudomonadati</taxon>
        <taxon>Pseudomonadota</taxon>
        <taxon>Gammaproteobacteria</taxon>
        <taxon>Vibrionales</taxon>
        <taxon>Vibrionaceae</taxon>
        <taxon>Vibrio</taxon>
    </lineage>
</organism>